<evidence type="ECO:0000313" key="3">
    <source>
        <dbReference type="Proteomes" id="UP000054321"/>
    </source>
</evidence>
<dbReference type="InterPro" id="IPR004875">
    <property type="entry name" value="DDE_SF_endonuclease_dom"/>
</dbReference>
<evidence type="ECO:0000259" key="1">
    <source>
        <dbReference type="Pfam" id="PF03184"/>
    </source>
</evidence>
<dbReference type="OrthoDB" id="5425161at2759"/>
<sequence length="54" mass="6517">LQHFHTHTITRTKGVYRLLILDGHSSHTTFQFIQYYQDYNIISLYLPPHSTHYL</sequence>
<reference evidence="3" key="2">
    <citation type="submission" date="2015-01" db="EMBL/GenBank/DDBJ databases">
        <title>Evolutionary Origins and Diversification of the Mycorrhizal Mutualists.</title>
        <authorList>
            <consortium name="DOE Joint Genome Institute"/>
            <consortium name="Mycorrhizal Genomics Consortium"/>
            <person name="Kohler A."/>
            <person name="Kuo A."/>
            <person name="Nagy L.G."/>
            <person name="Floudas D."/>
            <person name="Copeland A."/>
            <person name="Barry K.W."/>
            <person name="Cichocki N."/>
            <person name="Veneault-Fourrey C."/>
            <person name="LaButti K."/>
            <person name="Lindquist E.A."/>
            <person name="Lipzen A."/>
            <person name="Lundell T."/>
            <person name="Morin E."/>
            <person name="Murat C."/>
            <person name="Riley R."/>
            <person name="Ohm R."/>
            <person name="Sun H."/>
            <person name="Tunlid A."/>
            <person name="Henrissat B."/>
            <person name="Grigoriev I.V."/>
            <person name="Hibbett D.S."/>
            <person name="Martin F."/>
        </authorList>
    </citation>
    <scope>NUCLEOTIDE SEQUENCE [LARGE SCALE GENOMIC DNA]</scope>
    <source>
        <strain evidence="3">Zn</strain>
    </source>
</reference>
<dbReference type="GO" id="GO:0003676">
    <property type="term" value="F:nucleic acid binding"/>
    <property type="evidence" value="ECO:0007669"/>
    <property type="project" value="InterPro"/>
</dbReference>
<evidence type="ECO:0000313" key="2">
    <source>
        <dbReference type="EMBL" id="KIN03439.1"/>
    </source>
</evidence>
<dbReference type="InParanoid" id="A0A0C3CWQ2"/>
<keyword evidence="3" id="KW-1185">Reference proteome</keyword>
<dbReference type="EMBL" id="KN832873">
    <property type="protein sequence ID" value="KIN03439.1"/>
    <property type="molecule type" value="Genomic_DNA"/>
</dbReference>
<organism evidence="2 3">
    <name type="scientific">Oidiodendron maius (strain Zn)</name>
    <dbReference type="NCBI Taxonomy" id="913774"/>
    <lineage>
        <taxon>Eukaryota</taxon>
        <taxon>Fungi</taxon>
        <taxon>Dikarya</taxon>
        <taxon>Ascomycota</taxon>
        <taxon>Pezizomycotina</taxon>
        <taxon>Leotiomycetes</taxon>
        <taxon>Leotiomycetes incertae sedis</taxon>
        <taxon>Myxotrichaceae</taxon>
        <taxon>Oidiodendron</taxon>
    </lineage>
</organism>
<feature type="non-terminal residue" evidence="2">
    <location>
        <position position="1"/>
    </location>
</feature>
<dbReference type="STRING" id="913774.A0A0C3CWQ2"/>
<reference evidence="2 3" key="1">
    <citation type="submission" date="2014-04" db="EMBL/GenBank/DDBJ databases">
        <authorList>
            <consortium name="DOE Joint Genome Institute"/>
            <person name="Kuo A."/>
            <person name="Martino E."/>
            <person name="Perotto S."/>
            <person name="Kohler A."/>
            <person name="Nagy L.G."/>
            <person name="Floudas D."/>
            <person name="Copeland A."/>
            <person name="Barry K.W."/>
            <person name="Cichocki N."/>
            <person name="Veneault-Fourrey C."/>
            <person name="LaButti K."/>
            <person name="Lindquist E.A."/>
            <person name="Lipzen A."/>
            <person name="Lundell T."/>
            <person name="Morin E."/>
            <person name="Murat C."/>
            <person name="Sun H."/>
            <person name="Tunlid A."/>
            <person name="Henrissat B."/>
            <person name="Grigoriev I.V."/>
            <person name="Hibbett D.S."/>
            <person name="Martin F."/>
            <person name="Nordberg H.P."/>
            <person name="Cantor M.N."/>
            <person name="Hua S.X."/>
        </authorList>
    </citation>
    <scope>NUCLEOTIDE SEQUENCE [LARGE SCALE GENOMIC DNA]</scope>
    <source>
        <strain evidence="2 3">Zn</strain>
    </source>
</reference>
<feature type="domain" description="DDE-1" evidence="1">
    <location>
        <begin position="6"/>
        <end position="53"/>
    </location>
</feature>
<dbReference type="Pfam" id="PF03184">
    <property type="entry name" value="DDE_1"/>
    <property type="match status" value="1"/>
</dbReference>
<gene>
    <name evidence="2" type="ORF">OIDMADRAFT_117501</name>
</gene>
<proteinExistence type="predicted"/>
<protein>
    <recommendedName>
        <fullName evidence="1">DDE-1 domain-containing protein</fullName>
    </recommendedName>
</protein>
<name>A0A0C3CWQ2_OIDMZ</name>
<dbReference type="HOGENOM" id="CLU_013929_19_0_1"/>
<dbReference type="AlphaFoldDB" id="A0A0C3CWQ2"/>
<dbReference type="Proteomes" id="UP000054321">
    <property type="component" value="Unassembled WGS sequence"/>
</dbReference>
<accession>A0A0C3CWQ2</accession>